<organism evidence="1 2">
    <name type="scientific">Pricia mediterranea</name>
    <dbReference type="NCBI Taxonomy" id="3076079"/>
    <lineage>
        <taxon>Bacteria</taxon>
        <taxon>Pseudomonadati</taxon>
        <taxon>Bacteroidota</taxon>
        <taxon>Flavobacteriia</taxon>
        <taxon>Flavobacteriales</taxon>
        <taxon>Flavobacteriaceae</taxon>
        <taxon>Pricia</taxon>
    </lineage>
</organism>
<dbReference type="RefSeq" id="WP_314016790.1">
    <property type="nucleotide sequence ID" value="NZ_JAVTTP010000001.1"/>
</dbReference>
<dbReference type="InterPro" id="IPR003477">
    <property type="entry name" value="PemK-like"/>
</dbReference>
<dbReference type="SUPFAM" id="SSF50118">
    <property type="entry name" value="Cell growth inhibitor/plasmid maintenance toxic component"/>
    <property type="match status" value="1"/>
</dbReference>
<dbReference type="EC" id="3.1.-.-" evidence="1"/>
<dbReference type="Pfam" id="PF02452">
    <property type="entry name" value="PemK_toxin"/>
    <property type="match status" value="1"/>
</dbReference>
<protein>
    <submittedName>
        <fullName evidence="1">Type II toxin-antitoxin system PemK/MazF family toxin</fullName>
        <ecNumber evidence="1">3.1.-.-</ecNumber>
    </submittedName>
</protein>
<dbReference type="InterPro" id="IPR011067">
    <property type="entry name" value="Plasmid_toxin/cell-grow_inhib"/>
</dbReference>
<keyword evidence="1" id="KW-0378">Hydrolase</keyword>
<proteinExistence type="predicted"/>
<reference evidence="1 2" key="1">
    <citation type="submission" date="2023-09" db="EMBL/GenBank/DDBJ databases">
        <title>Novel taxa isolated from Blanes Bay.</title>
        <authorList>
            <person name="Rey-Velasco X."/>
            <person name="Lucena T."/>
        </authorList>
    </citation>
    <scope>NUCLEOTIDE SEQUENCE [LARGE SCALE GENOMIC DNA]</scope>
    <source>
        <strain evidence="1 2">S334</strain>
    </source>
</reference>
<evidence type="ECO:0000313" key="2">
    <source>
        <dbReference type="Proteomes" id="UP001250656"/>
    </source>
</evidence>
<gene>
    <name evidence="1" type="ORF">RQM65_05455</name>
</gene>
<name>A0ABU3L2Y5_9FLAO</name>
<dbReference type="Proteomes" id="UP001250656">
    <property type="component" value="Unassembled WGS sequence"/>
</dbReference>
<dbReference type="PANTHER" id="PTHR33988">
    <property type="entry name" value="ENDORIBONUCLEASE MAZF-RELATED"/>
    <property type="match status" value="1"/>
</dbReference>
<sequence length="88" mass="10236">MKKTRPCLVISPNEANNNLNTILNAPITSAIRKFPMRMDIVLKNKRGQIALDQMRCIDKSRLFEKIDLLNGDQIKKLRLLLREFLIDD</sequence>
<keyword evidence="2" id="KW-1185">Reference proteome</keyword>
<dbReference type="Gene3D" id="2.30.30.110">
    <property type="match status" value="1"/>
</dbReference>
<evidence type="ECO:0000313" key="1">
    <source>
        <dbReference type="EMBL" id="MDT7828110.1"/>
    </source>
</evidence>
<dbReference type="PANTHER" id="PTHR33988:SF2">
    <property type="entry name" value="ENDORIBONUCLEASE MAZF"/>
    <property type="match status" value="1"/>
</dbReference>
<dbReference type="EMBL" id="JAVTTP010000001">
    <property type="protein sequence ID" value="MDT7828110.1"/>
    <property type="molecule type" value="Genomic_DNA"/>
</dbReference>
<comment type="caution">
    <text evidence="1">The sequence shown here is derived from an EMBL/GenBank/DDBJ whole genome shotgun (WGS) entry which is preliminary data.</text>
</comment>
<accession>A0ABU3L2Y5</accession>
<dbReference type="GO" id="GO:0016787">
    <property type="term" value="F:hydrolase activity"/>
    <property type="evidence" value="ECO:0007669"/>
    <property type="project" value="UniProtKB-KW"/>
</dbReference>